<feature type="domain" description="TFIIS-type" evidence="11">
    <location>
        <begin position="295"/>
        <end position="335"/>
    </location>
</feature>
<dbReference type="GO" id="GO:0008270">
    <property type="term" value="F:zinc ion binding"/>
    <property type="evidence" value="ECO:0007669"/>
    <property type="project" value="UniProtKB-UniRule"/>
</dbReference>
<dbReference type="SUPFAM" id="SSF57783">
    <property type="entry name" value="Zinc beta-ribbon"/>
    <property type="match status" value="1"/>
</dbReference>
<dbReference type="Pfam" id="PF01096">
    <property type="entry name" value="Zn_ribbon_TFIIS"/>
    <property type="match status" value="1"/>
</dbReference>
<dbReference type="PROSITE" id="PS51321">
    <property type="entry name" value="TFIIS_CENTRAL"/>
    <property type="match status" value="1"/>
</dbReference>
<keyword evidence="15" id="KW-1185">Reference proteome</keyword>
<evidence type="ECO:0000256" key="3">
    <source>
        <dbReference type="ARBA" id="ARBA00022771"/>
    </source>
</evidence>
<dbReference type="InterPro" id="IPR035441">
    <property type="entry name" value="TFIIS/LEDGF_dom_sf"/>
</dbReference>
<evidence type="ECO:0000313" key="15">
    <source>
        <dbReference type="Proteomes" id="UP001220961"/>
    </source>
</evidence>
<dbReference type="InterPro" id="IPR003617">
    <property type="entry name" value="TFIIS/CRSP70_N_sub"/>
</dbReference>
<dbReference type="InterPro" id="IPR003618">
    <property type="entry name" value="TFIIS_cen_dom"/>
</dbReference>
<dbReference type="PROSITE" id="PS51319">
    <property type="entry name" value="TFIIS_N"/>
    <property type="match status" value="1"/>
</dbReference>
<evidence type="ECO:0000256" key="7">
    <source>
        <dbReference type="PROSITE-ProRule" id="PRU00649"/>
    </source>
</evidence>
<dbReference type="SMART" id="SM00510">
    <property type="entry name" value="TFS2M"/>
    <property type="match status" value="1"/>
</dbReference>
<dbReference type="SMART" id="SM00509">
    <property type="entry name" value="TFS2N"/>
    <property type="match status" value="1"/>
</dbReference>
<evidence type="ECO:0000259" key="11">
    <source>
        <dbReference type="PROSITE" id="PS51133"/>
    </source>
</evidence>
<keyword evidence="8" id="KW-0238">DNA-binding</keyword>
<dbReference type="SMART" id="SM00440">
    <property type="entry name" value="ZnF_C2C2"/>
    <property type="match status" value="1"/>
</dbReference>
<dbReference type="FunFam" id="1.10.472.30:FF:000003">
    <property type="entry name" value="Transcription elongation factor S-II"/>
    <property type="match status" value="1"/>
</dbReference>
<dbReference type="Gene3D" id="2.20.25.10">
    <property type="match status" value="1"/>
</dbReference>
<keyword evidence="2 8" id="KW-0479">Metal-binding</keyword>
<dbReference type="PANTHER" id="PTHR11477">
    <property type="entry name" value="TRANSCRIPTION FACTOR S-II ZINC FINGER DOMAIN-CONTAINING PROTEIN"/>
    <property type="match status" value="1"/>
</dbReference>
<dbReference type="CDD" id="cd13749">
    <property type="entry name" value="Zn-ribbon_TFIIS"/>
    <property type="match status" value="1"/>
</dbReference>
<dbReference type="SUPFAM" id="SSF46942">
    <property type="entry name" value="Elongation factor TFIIS domain 2"/>
    <property type="match status" value="1"/>
</dbReference>
<dbReference type="PROSITE" id="PS51133">
    <property type="entry name" value="ZF_TFIIS_2"/>
    <property type="match status" value="1"/>
</dbReference>
<dbReference type="GO" id="GO:0005634">
    <property type="term" value="C:nucleus"/>
    <property type="evidence" value="ECO:0007669"/>
    <property type="project" value="UniProtKB-SubCell"/>
</dbReference>
<reference evidence="14" key="1">
    <citation type="submission" date="2023-03" db="EMBL/GenBank/DDBJ databases">
        <title>Mating type loci evolution in Malassezia.</title>
        <authorList>
            <person name="Coelho M.A."/>
        </authorList>
    </citation>
    <scope>NUCLEOTIDE SEQUENCE</scope>
    <source>
        <strain evidence="14">CBS 10434</strain>
    </source>
</reference>
<dbReference type="InterPro" id="IPR001222">
    <property type="entry name" value="Znf_TFIIS"/>
</dbReference>
<evidence type="ECO:0000256" key="9">
    <source>
        <dbReference type="SAM" id="MobiDB-lite"/>
    </source>
</evidence>
<dbReference type="GO" id="GO:0003746">
    <property type="term" value="F:translation elongation factor activity"/>
    <property type="evidence" value="ECO:0007669"/>
    <property type="project" value="UniProtKB-KW"/>
</dbReference>
<dbReference type="PANTHER" id="PTHR11477:SF0">
    <property type="entry name" value="IP08861P-RELATED"/>
    <property type="match status" value="1"/>
</dbReference>
<dbReference type="PROSITE" id="PS00466">
    <property type="entry name" value="ZF_TFIIS_1"/>
    <property type="match status" value="1"/>
</dbReference>
<feature type="transmembrane region" description="Helical" evidence="10">
    <location>
        <begin position="23"/>
        <end position="43"/>
    </location>
</feature>
<keyword evidence="4 8" id="KW-0862">Zinc</keyword>
<evidence type="ECO:0000256" key="1">
    <source>
        <dbReference type="ARBA" id="ARBA00004123"/>
    </source>
</evidence>
<gene>
    <name evidence="14" type="primary">tfs1</name>
    <name evidence="14" type="ORF">MCAP1_000641</name>
</gene>
<dbReference type="Pfam" id="PF08711">
    <property type="entry name" value="Med26"/>
    <property type="match status" value="1"/>
</dbReference>
<evidence type="ECO:0000256" key="10">
    <source>
        <dbReference type="SAM" id="Phobius"/>
    </source>
</evidence>
<evidence type="ECO:0000256" key="2">
    <source>
        <dbReference type="ARBA" id="ARBA00022723"/>
    </source>
</evidence>
<sequence length="337" mass="37074">MDKLKGNIALGLVVGYVLQDVAVAMYIFGAGFVLALLSSIRLARDELFSLMASSIEKVKDLNKELAKASSASRTDDVITLLNQLKEAVEPTEELIRATKIGVAVGKLRTYTDARVAELAKDLVKTWKSHVEKQRREATSKAKSTKEVPKAEAPTSKTDSAGGPPTDINFEILQDKVRNACLKLLYNSLELQASTDPKSIFATALLIEKAAYDKVGASTTNNDYRGKVRSLSLNLKDKNNPELRASVLSGEISADRLVVMRSEELASNALKAQQESIRQQNLHNAKGAEAQEAETDAFQCGKCKAKKTRYYQMQTRSADEPMTTFVTCVNCNNKWKFC</sequence>
<dbReference type="AlphaFoldDB" id="A0AAF0E6N4"/>
<dbReference type="GO" id="GO:0006362">
    <property type="term" value="P:transcription elongation by RNA polymerase I"/>
    <property type="evidence" value="ECO:0007669"/>
    <property type="project" value="TreeGrafter"/>
</dbReference>
<feature type="compositionally biased region" description="Basic and acidic residues" evidence="9">
    <location>
        <begin position="133"/>
        <end position="149"/>
    </location>
</feature>
<comment type="subcellular location">
    <subcellularLocation>
        <location evidence="1 7 8">Nucleus</location>
    </subcellularLocation>
</comment>
<evidence type="ECO:0000256" key="6">
    <source>
        <dbReference type="PROSITE-ProRule" id="PRU00472"/>
    </source>
</evidence>
<dbReference type="PIRSF" id="PIRSF006704">
    <property type="entry name" value="TF_IIS"/>
    <property type="match status" value="1"/>
</dbReference>
<dbReference type="InterPro" id="IPR006289">
    <property type="entry name" value="TFSII"/>
</dbReference>
<evidence type="ECO:0000313" key="14">
    <source>
        <dbReference type="EMBL" id="WFD18438.1"/>
    </source>
</evidence>
<evidence type="ECO:0000256" key="8">
    <source>
        <dbReference type="RuleBase" id="RU368078"/>
    </source>
</evidence>
<comment type="function">
    <text evidence="8">Necessary for efficient RNA polymerase II transcription elongation past template-encoded arresting sites.</text>
</comment>
<feature type="domain" description="TFIIS N-terminal" evidence="12">
    <location>
        <begin position="56"/>
        <end position="133"/>
    </location>
</feature>
<dbReference type="InterPro" id="IPR035100">
    <property type="entry name" value="TF_IIS-typ"/>
</dbReference>
<keyword evidence="10" id="KW-1133">Transmembrane helix</keyword>
<feature type="domain" description="TFIIS central" evidence="13">
    <location>
        <begin position="176"/>
        <end position="292"/>
    </location>
</feature>
<dbReference type="GO" id="GO:0031440">
    <property type="term" value="P:regulation of mRNA 3'-end processing"/>
    <property type="evidence" value="ECO:0007669"/>
    <property type="project" value="TreeGrafter"/>
</dbReference>
<dbReference type="GO" id="GO:0001139">
    <property type="term" value="F:RNA polymerase II complex recruiting activity"/>
    <property type="evidence" value="ECO:0007669"/>
    <property type="project" value="TreeGrafter"/>
</dbReference>
<dbReference type="InterPro" id="IPR017923">
    <property type="entry name" value="TFIIS_N"/>
</dbReference>
<keyword evidence="5 7" id="KW-0539">Nucleus</keyword>
<keyword evidence="10" id="KW-0812">Transmembrane</keyword>
<dbReference type="SUPFAM" id="SSF47676">
    <property type="entry name" value="Conserved domain common to transcription factors TFIIS, elongin A, CRSP70"/>
    <property type="match status" value="1"/>
</dbReference>
<feature type="region of interest" description="Disordered" evidence="9">
    <location>
        <begin position="133"/>
        <end position="164"/>
    </location>
</feature>
<accession>A0AAF0E6N4</accession>
<evidence type="ECO:0000256" key="5">
    <source>
        <dbReference type="ARBA" id="ARBA00023242"/>
    </source>
</evidence>
<keyword evidence="3 6" id="KW-0863">Zinc-finger</keyword>
<keyword evidence="14" id="KW-0251">Elongation factor</keyword>
<dbReference type="FunFam" id="2.20.25.10:FF:000001">
    <property type="entry name" value="Probable Transcription elongation factor S-II"/>
    <property type="match status" value="1"/>
</dbReference>
<name>A0AAF0E6N4_9BASI</name>
<dbReference type="GO" id="GO:0006368">
    <property type="term" value="P:transcription elongation by RNA polymerase II"/>
    <property type="evidence" value="ECO:0007669"/>
    <property type="project" value="InterPro"/>
</dbReference>
<keyword evidence="8" id="KW-0805">Transcription regulation</keyword>
<keyword evidence="14" id="KW-0648">Protein biosynthesis</keyword>
<keyword evidence="8" id="KW-0804">Transcription</keyword>
<evidence type="ECO:0000259" key="13">
    <source>
        <dbReference type="PROSITE" id="PS51321"/>
    </source>
</evidence>
<evidence type="ECO:0000256" key="4">
    <source>
        <dbReference type="ARBA" id="ARBA00022833"/>
    </source>
</evidence>
<keyword evidence="10" id="KW-0472">Membrane</keyword>
<dbReference type="InterPro" id="IPR036575">
    <property type="entry name" value="TFIIS_cen_dom_sf"/>
</dbReference>
<dbReference type="NCBIfam" id="TIGR01385">
    <property type="entry name" value="TFSII"/>
    <property type="match status" value="1"/>
</dbReference>
<organism evidence="14 15">
    <name type="scientific">Malassezia caprae</name>
    <dbReference type="NCBI Taxonomy" id="1381934"/>
    <lineage>
        <taxon>Eukaryota</taxon>
        <taxon>Fungi</taxon>
        <taxon>Dikarya</taxon>
        <taxon>Basidiomycota</taxon>
        <taxon>Ustilaginomycotina</taxon>
        <taxon>Malasseziomycetes</taxon>
        <taxon>Malasseziales</taxon>
        <taxon>Malasseziaceae</taxon>
        <taxon>Malassezia</taxon>
    </lineage>
</organism>
<dbReference type="Gene3D" id="1.20.930.10">
    <property type="entry name" value="Conserved domain common to transcription factors TFIIS, elongin A, CRSP70"/>
    <property type="match status" value="1"/>
</dbReference>
<dbReference type="Gene3D" id="1.10.472.30">
    <property type="entry name" value="Transcription elongation factor S-II, central domain"/>
    <property type="match status" value="1"/>
</dbReference>
<proteinExistence type="inferred from homology"/>
<protein>
    <recommendedName>
        <fullName evidence="8">Transcription elongation factor</fullName>
    </recommendedName>
</protein>
<dbReference type="Proteomes" id="UP001220961">
    <property type="component" value="Chromosome 1"/>
</dbReference>
<evidence type="ECO:0000259" key="12">
    <source>
        <dbReference type="PROSITE" id="PS51319"/>
    </source>
</evidence>
<dbReference type="GO" id="GO:0000977">
    <property type="term" value="F:RNA polymerase II transcription regulatory region sequence-specific DNA binding"/>
    <property type="evidence" value="ECO:0007669"/>
    <property type="project" value="TreeGrafter"/>
</dbReference>
<dbReference type="GO" id="GO:0031564">
    <property type="term" value="P:transcription antitermination"/>
    <property type="evidence" value="ECO:0007669"/>
    <property type="project" value="TreeGrafter"/>
</dbReference>
<dbReference type="EMBL" id="CP119908">
    <property type="protein sequence ID" value="WFD18438.1"/>
    <property type="molecule type" value="Genomic_DNA"/>
</dbReference>
<dbReference type="Pfam" id="PF07500">
    <property type="entry name" value="TFIIS_M"/>
    <property type="match status" value="1"/>
</dbReference>
<comment type="similarity">
    <text evidence="8">Belongs to the TFS-II family.</text>
</comment>